<dbReference type="PANTHER" id="PTHR10827">
    <property type="entry name" value="RETICULOCALBIN"/>
    <property type="match status" value="1"/>
</dbReference>
<reference evidence="7 8" key="1">
    <citation type="submission" date="2018-04" db="EMBL/GenBank/DDBJ databases">
        <title>The genome of golden apple snail Pomacea canaliculata provides insight into stress tolerance and invasive adaptation.</title>
        <authorList>
            <person name="Liu C."/>
            <person name="Liu B."/>
            <person name="Ren Y."/>
            <person name="Zhang Y."/>
            <person name="Wang H."/>
            <person name="Li S."/>
            <person name="Jiang F."/>
            <person name="Yin L."/>
            <person name="Zhang G."/>
            <person name="Qian W."/>
            <person name="Fan W."/>
        </authorList>
    </citation>
    <scope>NUCLEOTIDE SEQUENCE [LARGE SCALE GENOMIC DNA]</scope>
    <source>
        <strain evidence="7">SZHN2017</strain>
        <tissue evidence="7">Muscle</tissue>
    </source>
</reference>
<dbReference type="OrthoDB" id="6096265at2759"/>
<name>A0A2T7NXQ5_POMCA</name>
<keyword evidence="8" id="KW-1185">Reference proteome</keyword>
<evidence type="ECO:0000256" key="5">
    <source>
        <dbReference type="SAM" id="SignalP"/>
    </source>
</evidence>
<feature type="domain" description="EF-hand" evidence="6">
    <location>
        <begin position="17"/>
        <end position="52"/>
    </location>
</feature>
<protein>
    <recommendedName>
        <fullName evidence="6">EF-hand domain-containing protein</fullName>
    </recommendedName>
</protein>
<feature type="signal peptide" evidence="5">
    <location>
        <begin position="1"/>
        <end position="15"/>
    </location>
</feature>
<dbReference type="InterPro" id="IPR018247">
    <property type="entry name" value="EF_Hand_1_Ca_BS"/>
</dbReference>
<feature type="region of interest" description="Disordered" evidence="4">
    <location>
        <begin position="203"/>
        <end position="235"/>
    </location>
</feature>
<feature type="compositionally biased region" description="Polar residues" evidence="4">
    <location>
        <begin position="203"/>
        <end position="217"/>
    </location>
</feature>
<dbReference type="InterPro" id="IPR011992">
    <property type="entry name" value="EF-hand-dom_pair"/>
</dbReference>
<sequence>MRAIILLGLVAAVFAQLDRDALRQAFDALDSDDDGSLELSELQAYYDNIDTNKDGFVNLHEYSASRPAGETAAQTKASFDYNDKVDGVVDNKIARSAITIVFNRLDANKNGKVTLEEFSEQYAKILAEIAAIGKLAEPEVETIRECQETVLKLFREKLGVKQITERDLDAVHRLGRKLQQNQPRPIIVRFTRSGLTKQIRTLSDLNNDNNDKPAQNFTRKRQHHQHHQPELTDQKERSIRFQQHNLAIDLVGPDGLVVGPSGLVVGPGGLVVGPSGLVVGPSGLVVGPSGLVVGPSGLVVGPSGQLDRDALRRAFDAMDADDDGSLELSEVQVYFDNIDANKDGVVNLHEYSAARSAGETEAQVKAAFDYNDKLDGVVDNKIARSVVTVVFNRLDANKNGKVSQEEFLEGYAKILAEIAAIVG</sequence>
<dbReference type="Gene3D" id="1.10.238.10">
    <property type="entry name" value="EF-hand"/>
    <property type="match status" value="3"/>
</dbReference>
<feature type="domain" description="EF-hand" evidence="6">
    <location>
        <begin position="306"/>
        <end position="341"/>
    </location>
</feature>
<evidence type="ECO:0000313" key="8">
    <source>
        <dbReference type="Proteomes" id="UP000245119"/>
    </source>
</evidence>
<dbReference type="SMART" id="SM00054">
    <property type="entry name" value="EFh"/>
    <property type="match status" value="4"/>
</dbReference>
<dbReference type="SUPFAM" id="SSF47473">
    <property type="entry name" value="EF-hand"/>
    <property type="match status" value="2"/>
</dbReference>
<keyword evidence="2" id="KW-0677">Repeat</keyword>
<feature type="chain" id="PRO_5015649063" description="EF-hand domain-containing protein" evidence="5">
    <location>
        <begin position="16"/>
        <end position="423"/>
    </location>
</feature>
<evidence type="ECO:0000259" key="6">
    <source>
        <dbReference type="PROSITE" id="PS50222"/>
    </source>
</evidence>
<dbReference type="GO" id="GO:0005509">
    <property type="term" value="F:calcium ion binding"/>
    <property type="evidence" value="ECO:0007669"/>
    <property type="project" value="InterPro"/>
</dbReference>
<dbReference type="AlphaFoldDB" id="A0A2T7NXQ5"/>
<keyword evidence="5" id="KW-0732">Signal</keyword>
<evidence type="ECO:0000256" key="4">
    <source>
        <dbReference type="SAM" id="MobiDB-lite"/>
    </source>
</evidence>
<keyword evidence="1" id="KW-0479">Metal-binding</keyword>
<dbReference type="STRING" id="400727.A0A2T7NXQ5"/>
<dbReference type="PROSITE" id="PS50222">
    <property type="entry name" value="EF_HAND_2"/>
    <property type="match status" value="4"/>
</dbReference>
<organism evidence="7 8">
    <name type="scientific">Pomacea canaliculata</name>
    <name type="common">Golden apple snail</name>
    <dbReference type="NCBI Taxonomy" id="400727"/>
    <lineage>
        <taxon>Eukaryota</taxon>
        <taxon>Metazoa</taxon>
        <taxon>Spiralia</taxon>
        <taxon>Lophotrochozoa</taxon>
        <taxon>Mollusca</taxon>
        <taxon>Gastropoda</taxon>
        <taxon>Caenogastropoda</taxon>
        <taxon>Architaenioglossa</taxon>
        <taxon>Ampullarioidea</taxon>
        <taxon>Ampullariidae</taxon>
        <taxon>Pomacea</taxon>
    </lineage>
</organism>
<comment type="caution">
    <text evidence="7">The sequence shown here is derived from an EMBL/GenBank/DDBJ whole genome shotgun (WGS) entry which is preliminary data.</text>
</comment>
<dbReference type="EMBL" id="PZQS01000008">
    <property type="protein sequence ID" value="PVD25942.1"/>
    <property type="molecule type" value="Genomic_DNA"/>
</dbReference>
<dbReference type="InterPro" id="IPR002048">
    <property type="entry name" value="EF_hand_dom"/>
</dbReference>
<evidence type="ECO:0000256" key="1">
    <source>
        <dbReference type="ARBA" id="ARBA00022723"/>
    </source>
</evidence>
<evidence type="ECO:0000256" key="3">
    <source>
        <dbReference type="ARBA" id="ARBA00022837"/>
    </source>
</evidence>
<dbReference type="PANTHER" id="PTHR10827:SF98">
    <property type="entry name" value="45 KDA CALCIUM-BINDING PROTEIN"/>
    <property type="match status" value="1"/>
</dbReference>
<accession>A0A2T7NXQ5</accession>
<evidence type="ECO:0000313" key="7">
    <source>
        <dbReference type="EMBL" id="PVD25942.1"/>
    </source>
</evidence>
<dbReference type="Pfam" id="PF13499">
    <property type="entry name" value="EF-hand_7"/>
    <property type="match status" value="2"/>
</dbReference>
<dbReference type="PROSITE" id="PS00018">
    <property type="entry name" value="EF_HAND_1"/>
    <property type="match status" value="4"/>
</dbReference>
<proteinExistence type="predicted"/>
<evidence type="ECO:0000256" key="2">
    <source>
        <dbReference type="ARBA" id="ARBA00022737"/>
    </source>
</evidence>
<feature type="domain" description="EF-hand" evidence="6">
    <location>
        <begin position="382"/>
        <end position="417"/>
    </location>
</feature>
<feature type="domain" description="EF-hand" evidence="6">
    <location>
        <begin position="93"/>
        <end position="128"/>
    </location>
</feature>
<gene>
    <name evidence="7" type="ORF">C0Q70_13608</name>
</gene>
<dbReference type="GO" id="GO:0005783">
    <property type="term" value="C:endoplasmic reticulum"/>
    <property type="evidence" value="ECO:0007669"/>
    <property type="project" value="TreeGrafter"/>
</dbReference>
<dbReference type="Proteomes" id="UP000245119">
    <property type="component" value="Linkage Group LG8"/>
</dbReference>
<keyword evidence="3" id="KW-0106">Calcium</keyword>